<dbReference type="Proteomes" id="UP001174909">
    <property type="component" value="Unassembled WGS sequence"/>
</dbReference>
<evidence type="ECO:0000313" key="22">
    <source>
        <dbReference type="Proteomes" id="UP001174909"/>
    </source>
</evidence>
<evidence type="ECO:0000256" key="10">
    <source>
        <dbReference type="ARBA" id="ARBA00022598"/>
    </source>
</evidence>
<dbReference type="InterPro" id="IPR036291">
    <property type="entry name" value="NAD(P)-bd_dom_sf"/>
</dbReference>
<dbReference type="PROSITE" id="PS00767">
    <property type="entry name" value="THF_DHG_CYH_2"/>
    <property type="match status" value="1"/>
</dbReference>
<keyword evidence="10" id="KW-0436">Ligase</keyword>
<feature type="domain" description="Tetrahydrofolate dehydrogenase/cyclohydrolase NAD(P)-binding" evidence="20">
    <location>
        <begin position="167"/>
        <end position="314"/>
    </location>
</feature>
<dbReference type="GO" id="GO:0004477">
    <property type="term" value="F:methenyltetrahydrofolate cyclohydrolase activity"/>
    <property type="evidence" value="ECO:0007669"/>
    <property type="project" value="UniProtKB-EC"/>
</dbReference>
<feature type="non-terminal residue" evidence="21">
    <location>
        <position position="1"/>
    </location>
</feature>
<dbReference type="EC" id="6.3.4.3" evidence="5"/>
<comment type="pathway">
    <text evidence="1">One-carbon metabolism; tetrahydrofolate interconversion.</text>
</comment>
<dbReference type="SUPFAM" id="SSF51735">
    <property type="entry name" value="NAD(P)-binding Rossmann-fold domains"/>
    <property type="match status" value="1"/>
</dbReference>
<dbReference type="GO" id="GO:0005829">
    <property type="term" value="C:cytosol"/>
    <property type="evidence" value="ECO:0007669"/>
    <property type="project" value="TreeGrafter"/>
</dbReference>
<dbReference type="Gene3D" id="3.40.50.720">
    <property type="entry name" value="NAD(P)-binding Rossmann-like Domain"/>
    <property type="match status" value="1"/>
</dbReference>
<evidence type="ECO:0000256" key="6">
    <source>
        <dbReference type="ARBA" id="ARBA00012776"/>
    </source>
</evidence>
<evidence type="ECO:0000256" key="18">
    <source>
        <dbReference type="ARBA" id="ARBA00049033"/>
    </source>
</evidence>
<evidence type="ECO:0000256" key="14">
    <source>
        <dbReference type="ARBA" id="ARBA00022857"/>
    </source>
</evidence>
<evidence type="ECO:0000256" key="15">
    <source>
        <dbReference type="ARBA" id="ARBA00023002"/>
    </source>
</evidence>
<dbReference type="PRINTS" id="PR00085">
    <property type="entry name" value="THFDHDRGNASE"/>
</dbReference>
<dbReference type="InterPro" id="IPR000559">
    <property type="entry name" value="Formate_THF_ligase"/>
</dbReference>
<evidence type="ECO:0000256" key="17">
    <source>
        <dbReference type="ARBA" id="ARBA00036357"/>
    </source>
</evidence>
<comment type="catalytic activity">
    <reaction evidence="18">
        <text>(6S)-5,6,7,8-tetrahydrofolate + formate + ATP = (6R)-10-formyltetrahydrofolate + ADP + phosphate</text>
        <dbReference type="Rhea" id="RHEA:20221"/>
        <dbReference type="ChEBI" id="CHEBI:15740"/>
        <dbReference type="ChEBI" id="CHEBI:30616"/>
        <dbReference type="ChEBI" id="CHEBI:43474"/>
        <dbReference type="ChEBI" id="CHEBI:57453"/>
        <dbReference type="ChEBI" id="CHEBI:195366"/>
        <dbReference type="ChEBI" id="CHEBI:456216"/>
        <dbReference type="EC" id="6.3.4.3"/>
    </reaction>
</comment>
<dbReference type="Pfam" id="PF02882">
    <property type="entry name" value="THF_DHG_CYH_C"/>
    <property type="match status" value="1"/>
</dbReference>
<dbReference type="EC" id="1.5.1.5" evidence="7"/>
<evidence type="ECO:0000256" key="2">
    <source>
        <dbReference type="ARBA" id="ARBA00005559"/>
    </source>
</evidence>
<evidence type="ECO:0000256" key="13">
    <source>
        <dbReference type="ARBA" id="ARBA00022840"/>
    </source>
</evidence>
<evidence type="ECO:0000256" key="11">
    <source>
        <dbReference type="ARBA" id="ARBA00022741"/>
    </source>
</evidence>
<keyword evidence="13" id="KW-0067">ATP-binding</keyword>
<dbReference type="FunFam" id="3.40.50.720:FF:000006">
    <property type="entry name" value="Bifunctional protein FolD"/>
    <property type="match status" value="1"/>
</dbReference>
<keyword evidence="22" id="KW-1185">Reference proteome</keyword>
<evidence type="ECO:0000256" key="9">
    <source>
        <dbReference type="ARBA" id="ARBA00022563"/>
    </source>
</evidence>
<comment type="catalytic activity">
    <reaction evidence="17">
        <text>(6R)-5,10-methenyltetrahydrofolate + H2O = (6R)-10-formyltetrahydrofolate + H(+)</text>
        <dbReference type="Rhea" id="RHEA:23700"/>
        <dbReference type="ChEBI" id="CHEBI:15377"/>
        <dbReference type="ChEBI" id="CHEBI:15378"/>
        <dbReference type="ChEBI" id="CHEBI:57455"/>
        <dbReference type="ChEBI" id="CHEBI:195366"/>
        <dbReference type="EC" id="3.5.4.9"/>
    </reaction>
</comment>
<dbReference type="GO" id="GO:0035999">
    <property type="term" value="P:tetrahydrofolate interconversion"/>
    <property type="evidence" value="ECO:0007669"/>
    <property type="project" value="TreeGrafter"/>
</dbReference>
<evidence type="ECO:0000313" key="21">
    <source>
        <dbReference type="EMBL" id="CAI8038143.1"/>
    </source>
</evidence>
<dbReference type="Pfam" id="PF01268">
    <property type="entry name" value="FTHFS"/>
    <property type="match status" value="1"/>
</dbReference>
<comment type="subunit">
    <text evidence="4">Homodimer.</text>
</comment>
<evidence type="ECO:0000256" key="7">
    <source>
        <dbReference type="ARBA" id="ARBA00012859"/>
    </source>
</evidence>
<keyword evidence="11" id="KW-0547">Nucleotide-binding</keyword>
<reference evidence="21" key="1">
    <citation type="submission" date="2023-03" db="EMBL/GenBank/DDBJ databases">
        <authorList>
            <person name="Steffen K."/>
            <person name="Cardenas P."/>
        </authorList>
    </citation>
    <scope>NUCLEOTIDE SEQUENCE</scope>
</reference>
<evidence type="ECO:0000256" key="8">
    <source>
        <dbReference type="ARBA" id="ARBA00017592"/>
    </source>
</evidence>
<keyword evidence="16" id="KW-0511">Multifunctional enzyme</keyword>
<evidence type="ECO:0000256" key="5">
    <source>
        <dbReference type="ARBA" id="ARBA00012295"/>
    </source>
</evidence>
<dbReference type="InterPro" id="IPR020630">
    <property type="entry name" value="THF_DH/CycHdrlase_cat_dom"/>
</dbReference>
<comment type="similarity">
    <text evidence="2">In the N-terminal section; belongs to the tetrahydrofolate dehydrogenase/cyclohydrolase family.</text>
</comment>
<gene>
    <name evidence="21" type="ORF">GBAR_LOCUS21275</name>
</gene>
<dbReference type="AlphaFoldDB" id="A0AA35SYE0"/>
<dbReference type="PROSITE" id="PS00721">
    <property type="entry name" value="FTHFS_1"/>
    <property type="match status" value="1"/>
</dbReference>
<name>A0AA35SYE0_GEOBA</name>
<keyword evidence="12" id="KW-0378">Hydrolase</keyword>
<evidence type="ECO:0000259" key="20">
    <source>
        <dbReference type="Pfam" id="PF02882"/>
    </source>
</evidence>
<dbReference type="InterPro" id="IPR020867">
    <property type="entry name" value="THF_DH/CycHdrlase_CS"/>
</dbReference>
<organism evidence="21 22">
    <name type="scientific">Geodia barretti</name>
    <name type="common">Barrett's horny sponge</name>
    <dbReference type="NCBI Taxonomy" id="519541"/>
    <lineage>
        <taxon>Eukaryota</taxon>
        <taxon>Metazoa</taxon>
        <taxon>Porifera</taxon>
        <taxon>Demospongiae</taxon>
        <taxon>Heteroscleromorpha</taxon>
        <taxon>Tetractinellida</taxon>
        <taxon>Astrophorina</taxon>
        <taxon>Geodiidae</taxon>
        <taxon>Geodia</taxon>
    </lineage>
</organism>
<dbReference type="EC" id="3.5.4.9" evidence="6"/>
<dbReference type="EMBL" id="CASHTH010002978">
    <property type="protein sequence ID" value="CAI8038143.1"/>
    <property type="molecule type" value="Genomic_DNA"/>
</dbReference>
<keyword evidence="15" id="KW-0560">Oxidoreductase</keyword>
<dbReference type="GO" id="GO:0004329">
    <property type="term" value="F:formate-tetrahydrofolate ligase activity"/>
    <property type="evidence" value="ECO:0007669"/>
    <property type="project" value="UniProtKB-EC"/>
</dbReference>
<dbReference type="GO" id="GO:0005524">
    <property type="term" value="F:ATP binding"/>
    <property type="evidence" value="ECO:0007669"/>
    <property type="project" value="UniProtKB-KW"/>
</dbReference>
<evidence type="ECO:0000256" key="3">
    <source>
        <dbReference type="ARBA" id="ARBA00006985"/>
    </source>
</evidence>
<dbReference type="HAMAP" id="MF_01576">
    <property type="entry name" value="THF_DHG_CYH"/>
    <property type="match status" value="1"/>
</dbReference>
<dbReference type="Pfam" id="PF00763">
    <property type="entry name" value="THF_DHG_CYH"/>
    <property type="match status" value="1"/>
</dbReference>
<dbReference type="FunFam" id="3.40.50.10860:FF:000005">
    <property type="entry name" value="C-1-tetrahydrofolate synthase, cytoplasmic, putative"/>
    <property type="match status" value="1"/>
</dbReference>
<dbReference type="InterPro" id="IPR046346">
    <property type="entry name" value="Aminoacid_DH-like_N_sf"/>
</dbReference>
<proteinExistence type="inferred from homology"/>
<feature type="domain" description="Tetrahydrofolate dehydrogenase/cyclohydrolase catalytic" evidence="19">
    <location>
        <begin position="28"/>
        <end position="146"/>
    </location>
</feature>
<evidence type="ECO:0000256" key="4">
    <source>
        <dbReference type="ARBA" id="ARBA00011738"/>
    </source>
</evidence>
<comment type="caution">
    <text evidence="21">The sequence shown here is derived from an EMBL/GenBank/DDBJ whole genome shotgun (WGS) entry which is preliminary data.</text>
</comment>
<accession>A0AA35SYE0</accession>
<evidence type="ECO:0000256" key="16">
    <source>
        <dbReference type="ARBA" id="ARBA00023268"/>
    </source>
</evidence>
<keyword evidence="9" id="KW-0554">One-carbon metabolism</keyword>
<dbReference type="GO" id="GO:0004488">
    <property type="term" value="F:methylenetetrahydrofolate dehydrogenase (NADP+) activity"/>
    <property type="evidence" value="ECO:0007669"/>
    <property type="project" value="UniProtKB-EC"/>
</dbReference>
<dbReference type="Gene3D" id="3.40.50.300">
    <property type="entry name" value="P-loop containing nucleotide triphosphate hydrolases"/>
    <property type="match status" value="1"/>
</dbReference>
<dbReference type="Gene3D" id="3.40.50.10860">
    <property type="entry name" value="Leucine Dehydrogenase, chain A, domain 1"/>
    <property type="match status" value="1"/>
</dbReference>
<dbReference type="CDD" id="cd01080">
    <property type="entry name" value="NAD_bind_m-THF_DH_Cyclohyd"/>
    <property type="match status" value="1"/>
</dbReference>
<dbReference type="InterPro" id="IPR020628">
    <property type="entry name" value="Formate_THF_ligase_CS"/>
</dbReference>
<dbReference type="SUPFAM" id="SSF52540">
    <property type="entry name" value="P-loop containing nucleoside triphosphate hydrolases"/>
    <property type="match status" value="1"/>
</dbReference>
<dbReference type="FunFam" id="3.40.50.300:FF:000245">
    <property type="entry name" value="C-1-tetrahydrofolate synthase, cytoplasmic"/>
    <property type="match status" value="1"/>
</dbReference>
<dbReference type="PANTHER" id="PTHR48099:SF5">
    <property type="entry name" value="C-1-TETRAHYDROFOLATE SYNTHASE, CYTOPLASMIC"/>
    <property type="match status" value="1"/>
</dbReference>
<evidence type="ECO:0000259" key="19">
    <source>
        <dbReference type="Pfam" id="PF00763"/>
    </source>
</evidence>
<keyword evidence="14" id="KW-0521">NADP</keyword>
<dbReference type="InterPro" id="IPR027417">
    <property type="entry name" value="P-loop_NTPase"/>
</dbReference>
<comment type="similarity">
    <text evidence="3">In the C-terminal section; belongs to the formate--tetrahydrofolate ligase family.</text>
</comment>
<dbReference type="PROSITE" id="PS00766">
    <property type="entry name" value="THF_DHG_CYH_1"/>
    <property type="match status" value="1"/>
</dbReference>
<dbReference type="InterPro" id="IPR000672">
    <property type="entry name" value="THF_DH/CycHdrlase"/>
</dbReference>
<dbReference type="PANTHER" id="PTHR48099">
    <property type="entry name" value="C-1-TETRAHYDROFOLATE SYNTHASE, CYTOPLASMIC-RELATED"/>
    <property type="match status" value="1"/>
</dbReference>
<evidence type="ECO:0000256" key="12">
    <source>
        <dbReference type="ARBA" id="ARBA00022801"/>
    </source>
</evidence>
<dbReference type="SUPFAM" id="SSF53223">
    <property type="entry name" value="Aminoacid dehydrogenase-like, N-terminal domain"/>
    <property type="match status" value="1"/>
</dbReference>
<protein>
    <recommendedName>
        <fullName evidence="8">C-1-tetrahydrofolate synthase, cytoplasmic</fullName>
        <ecNumber evidence="7">1.5.1.5</ecNumber>
        <ecNumber evidence="6">3.5.4.9</ecNumber>
        <ecNumber evidence="5">6.3.4.3</ecNumber>
    </recommendedName>
</protein>
<evidence type="ECO:0000256" key="1">
    <source>
        <dbReference type="ARBA" id="ARBA00004777"/>
    </source>
</evidence>
<dbReference type="InterPro" id="IPR020631">
    <property type="entry name" value="THF_DH/CycHdrlase_NAD-bd_dom"/>
</dbReference>
<sequence length="616" mass="66400">MAARNNAPPGGGKMEGQDISGAEVHHTLDGKAVAAEIRRELAGQVAAERAKDPTFSPGLAILQVGGREDSNVYIRMKTKAAQEVGITVQHIKLPADTTESSLLATIQRLNFDPSVHGILLQLPLDTTGDVDSDKCTNAIAVEKDVDGLTEVNAGRLARGDVESCVIPCTPLGCLELIRRCGHDIRGKEAVVLGRSKIVGTPMADLLTWNNATVTVCHSKTVNLESVTRRADILVVAIRQPQLVKGQWIKPGAIVIDVGINSIPDSTKKSGQRLVGDVDFQSASKVAGWITPVPGGVGPMTVAMLMRNTLLCARKLHKSAAAVGEPWNVRYLPLAPRDPVPSDIEVARGQTPKNIAELASEIGLRLTEIEPYGSAKAKVSLSVLERLKDHPNGNYVVMTGITPTPLGEGKSTTTIGLTQALCAHLQTNTVACVRQPSQGPTFGIKGGAAGGGYSQVIPMEDFNLHLTGDIHAITAANNLLAAQIDTRMFHENTQLDMALFNRLVPVKKGVRQFSAVQLRRLQKLGINKTYPSDLTEQEISRFSRLDIDPATITWNRVLDTNDRYLRKITIGQSPTEKGLMRETQFDISVASELMAILALTTSLRDMRERVGRIVIGQ</sequence>